<dbReference type="GeneID" id="107913479"/>
<reference evidence="2" key="1">
    <citation type="journal article" date="2020" name="Nat. Genet.">
        <title>Genomic diversifications of five Gossypium allopolyploid species and their impact on cotton improvement.</title>
        <authorList>
            <person name="Chen Z.J."/>
            <person name="Sreedasyam A."/>
            <person name="Ando A."/>
            <person name="Song Q."/>
            <person name="De Santiago L.M."/>
            <person name="Hulse-Kemp A.M."/>
            <person name="Ding M."/>
            <person name="Ye W."/>
            <person name="Kirkbride R.C."/>
            <person name="Jenkins J."/>
            <person name="Plott C."/>
            <person name="Lovell J."/>
            <person name="Lin Y.M."/>
            <person name="Vaughn R."/>
            <person name="Liu B."/>
            <person name="Simpson S."/>
            <person name="Scheffler B.E."/>
            <person name="Wen L."/>
            <person name="Saski C.A."/>
            <person name="Grover C.E."/>
            <person name="Hu G."/>
            <person name="Conover J.L."/>
            <person name="Carlson J.W."/>
            <person name="Shu S."/>
            <person name="Boston L.B."/>
            <person name="Williams M."/>
            <person name="Peterson D.G."/>
            <person name="McGee K."/>
            <person name="Jones D.C."/>
            <person name="Wendel J.F."/>
            <person name="Stelly D.M."/>
            <person name="Grimwood J."/>
            <person name="Schmutz J."/>
        </authorList>
    </citation>
    <scope>NUCLEOTIDE SEQUENCE [LARGE SCALE GENOMIC DNA]</scope>
    <source>
        <strain evidence="2">cv. TM-1</strain>
    </source>
</reference>
<sequence>MNIYSNASIFLVLEKLPISMKLIVIKWKPTFIVLLLLLLMLSMPYFFAGSFDVADREVYEIDYRGPETHSSIPPPDSSHRRRHSIHRETDTLSPHKKRNAILFFSFYWYSFAGQENPWVII</sequence>
<evidence type="ECO:0000256" key="1">
    <source>
        <dbReference type="SAM" id="MobiDB-lite"/>
    </source>
</evidence>
<keyword evidence="2" id="KW-1185">Reference proteome</keyword>
<dbReference type="KEGG" id="ghi:107913479"/>
<name>A0A1U8K4W6_GOSHI</name>
<evidence type="ECO:0000313" key="3">
    <source>
        <dbReference type="RefSeq" id="XP_016697571.1"/>
    </source>
</evidence>
<protein>
    <submittedName>
        <fullName evidence="3">Uncharacterized protein isoform X1</fullName>
    </submittedName>
</protein>
<accession>A0A1U8K4W6</accession>
<evidence type="ECO:0000313" key="2">
    <source>
        <dbReference type="Proteomes" id="UP000818029"/>
    </source>
</evidence>
<dbReference type="RefSeq" id="XP_016697571.1">
    <property type="nucleotide sequence ID" value="XM_016842082.2"/>
</dbReference>
<organism evidence="2 3">
    <name type="scientific">Gossypium hirsutum</name>
    <name type="common">Upland cotton</name>
    <name type="synonym">Gossypium mexicanum</name>
    <dbReference type="NCBI Taxonomy" id="3635"/>
    <lineage>
        <taxon>Eukaryota</taxon>
        <taxon>Viridiplantae</taxon>
        <taxon>Streptophyta</taxon>
        <taxon>Embryophyta</taxon>
        <taxon>Tracheophyta</taxon>
        <taxon>Spermatophyta</taxon>
        <taxon>Magnoliopsida</taxon>
        <taxon>eudicotyledons</taxon>
        <taxon>Gunneridae</taxon>
        <taxon>Pentapetalae</taxon>
        <taxon>rosids</taxon>
        <taxon>malvids</taxon>
        <taxon>Malvales</taxon>
        <taxon>Malvaceae</taxon>
        <taxon>Malvoideae</taxon>
        <taxon>Gossypium</taxon>
    </lineage>
</organism>
<proteinExistence type="predicted"/>
<feature type="region of interest" description="Disordered" evidence="1">
    <location>
        <begin position="65"/>
        <end position="92"/>
    </location>
</feature>
<dbReference type="OrthoDB" id="1932094at2759"/>
<gene>
    <name evidence="3" type="primary">LOC107913479</name>
</gene>
<reference evidence="3" key="2">
    <citation type="submission" date="2025-08" db="UniProtKB">
        <authorList>
            <consortium name="RefSeq"/>
        </authorList>
    </citation>
    <scope>IDENTIFICATION</scope>
</reference>
<dbReference type="Proteomes" id="UP000818029">
    <property type="component" value="Chromosome A13"/>
</dbReference>
<dbReference type="AlphaFoldDB" id="A0A1U8K4W6"/>
<dbReference type="PaxDb" id="3635-A0A1U8K4W6"/>